<sequence>MEMKIKNTLYAIVGIQFVIGIAMWFVSLSAPIAEQGIWGLLLSADLILSGLLLLIIMKHVAGV</sequence>
<evidence type="ECO:0000313" key="2">
    <source>
        <dbReference type="EMBL" id="MBX8632149.1"/>
    </source>
</evidence>
<feature type="transmembrane region" description="Helical" evidence="1">
    <location>
        <begin position="37"/>
        <end position="57"/>
    </location>
</feature>
<feature type="transmembrane region" description="Helical" evidence="1">
    <location>
        <begin position="7"/>
        <end position="25"/>
    </location>
</feature>
<evidence type="ECO:0000256" key="1">
    <source>
        <dbReference type="SAM" id="Phobius"/>
    </source>
</evidence>
<dbReference type="EMBL" id="JAGVSJ010000015">
    <property type="protein sequence ID" value="MBX8632149.1"/>
    <property type="molecule type" value="Genomic_DNA"/>
</dbReference>
<protein>
    <submittedName>
        <fullName evidence="3">Uncharacterized protein</fullName>
    </submittedName>
</protein>
<keyword evidence="1" id="KW-0812">Transmembrane</keyword>
<organism evidence="3 4">
    <name type="scientific">Candidatus Sysuiplasma superficiale</name>
    <dbReference type="NCBI Taxonomy" id="2823368"/>
    <lineage>
        <taxon>Archaea</taxon>
        <taxon>Methanobacteriati</taxon>
        <taxon>Thermoplasmatota</taxon>
        <taxon>Thermoplasmata</taxon>
        <taxon>Candidatus Sysuiplasmatales</taxon>
        <taxon>Candidatus Sysuiplasmataceae</taxon>
        <taxon>Candidatus Sysuiplasma</taxon>
    </lineage>
</organism>
<dbReference type="EMBL" id="JAHEAC010000116">
    <property type="protein sequence ID" value="MBX8644877.1"/>
    <property type="molecule type" value="Genomic_DNA"/>
</dbReference>
<comment type="caution">
    <text evidence="3">The sequence shown here is derived from an EMBL/GenBank/DDBJ whole genome shotgun (WGS) entry which is preliminary data.</text>
</comment>
<keyword evidence="1" id="KW-1133">Transmembrane helix</keyword>
<evidence type="ECO:0000313" key="3">
    <source>
        <dbReference type="EMBL" id="MBX8644877.1"/>
    </source>
</evidence>
<dbReference type="Proteomes" id="UP000750197">
    <property type="component" value="Unassembled WGS sequence"/>
</dbReference>
<gene>
    <name evidence="2" type="ORF">J9259_06500</name>
    <name evidence="3" type="ORF">KIY12_09205</name>
</gene>
<dbReference type="AlphaFoldDB" id="A0A8J8CEQ9"/>
<name>A0A8J8CEQ9_9ARCH</name>
<reference evidence="3" key="1">
    <citation type="submission" date="2021-05" db="EMBL/GenBank/DDBJ databases">
        <title>Genomic insights into ecological role and evolution of a novel Thermoplasmata order Candidatus Sysuiplasmatales.</title>
        <authorList>
            <person name="Yuan Y."/>
        </authorList>
    </citation>
    <scope>NUCLEOTIDE SEQUENCE</scope>
    <source>
        <strain evidence="3">TUT19-bin139</strain>
        <strain evidence="2">YP2-bin.285</strain>
    </source>
</reference>
<accession>A0A8J8CEQ9</accession>
<keyword evidence="1" id="KW-0472">Membrane</keyword>
<proteinExistence type="predicted"/>
<evidence type="ECO:0000313" key="4">
    <source>
        <dbReference type="Proteomes" id="UP000750197"/>
    </source>
</evidence>
<dbReference type="Proteomes" id="UP000716004">
    <property type="component" value="Unassembled WGS sequence"/>
</dbReference>